<proteinExistence type="predicted"/>
<name>A0A4P7VNV5_9BACT</name>
<keyword evidence="4" id="KW-1185">Reference proteome</keyword>
<reference evidence="3 4" key="1">
    <citation type="submission" date="2019-02" db="EMBL/GenBank/DDBJ databases">
        <title>Isolation and identification of novel species under the genus Muribaculum.</title>
        <authorList>
            <person name="Miyake S."/>
            <person name="Ding Y."/>
            <person name="Low A."/>
            <person name="Soh M."/>
            <person name="Seedorf H."/>
        </authorList>
    </citation>
    <scope>NUCLEOTIDE SEQUENCE [LARGE SCALE GENOMIC DNA]</scope>
    <source>
        <strain evidence="3 4">TLL-A4</strain>
    </source>
</reference>
<dbReference type="RefSeq" id="WP_136410445.1">
    <property type="nucleotide sequence ID" value="NZ_CP039393.1"/>
</dbReference>
<feature type="region of interest" description="Disordered" evidence="1">
    <location>
        <begin position="231"/>
        <end position="260"/>
    </location>
</feature>
<evidence type="ECO:0000259" key="2">
    <source>
        <dbReference type="Pfam" id="PF25200"/>
    </source>
</evidence>
<evidence type="ECO:0000256" key="1">
    <source>
        <dbReference type="SAM" id="MobiDB-lite"/>
    </source>
</evidence>
<feature type="compositionally biased region" description="Polar residues" evidence="1">
    <location>
        <begin position="231"/>
        <end position="240"/>
    </location>
</feature>
<dbReference type="InterPro" id="IPR057155">
    <property type="entry name" value="DUF7833"/>
</dbReference>
<organism evidence="3 4">
    <name type="scientific">Muribaculum gordoncarteri</name>
    <dbReference type="NCBI Taxonomy" id="2530390"/>
    <lineage>
        <taxon>Bacteria</taxon>
        <taxon>Pseudomonadati</taxon>
        <taxon>Bacteroidota</taxon>
        <taxon>Bacteroidia</taxon>
        <taxon>Bacteroidales</taxon>
        <taxon>Muribaculaceae</taxon>
        <taxon>Muribaculum</taxon>
    </lineage>
</organism>
<evidence type="ECO:0000313" key="4">
    <source>
        <dbReference type="Proteomes" id="UP000297031"/>
    </source>
</evidence>
<dbReference type="EMBL" id="CP039393">
    <property type="protein sequence ID" value="QCD35821.1"/>
    <property type="molecule type" value="Genomic_DNA"/>
</dbReference>
<evidence type="ECO:0000313" key="3">
    <source>
        <dbReference type="EMBL" id="QCD35821.1"/>
    </source>
</evidence>
<dbReference type="KEGG" id="mgod:E7746_07970"/>
<accession>A0A4P7VNV5</accession>
<dbReference type="Pfam" id="PF25200">
    <property type="entry name" value="DUF7833"/>
    <property type="match status" value="1"/>
</dbReference>
<protein>
    <recommendedName>
        <fullName evidence="2">DUF7833 domain-containing protein</fullName>
    </recommendedName>
</protein>
<gene>
    <name evidence="3" type="ORF">E7746_07970</name>
</gene>
<dbReference type="AlphaFoldDB" id="A0A4P7VNV5"/>
<dbReference type="OrthoDB" id="1442826at2"/>
<feature type="domain" description="DUF7833" evidence="2">
    <location>
        <begin position="159"/>
        <end position="218"/>
    </location>
</feature>
<dbReference type="Proteomes" id="UP000297031">
    <property type="component" value="Chromosome"/>
</dbReference>
<sequence>MSKGVNIYEIMQRFWRENEYEPFSTAEIALYFFLINRANSRRWQMPFKCPTSVISTAIQVTRQTVVNTRESLRIRNFITYTKGTGKGSHPLYSLVLTDNLTECLPEELTETLPVSSTVDLSDSLTPYNIEDRNIKDKNYSSIKTGDVKILSLEELEVLLVNDELWLNEIITLLSPSCQIELPDLKLYLGNFFRYLRCQGTKGREEDDCRRYFVNWIKKQPINKNKTTLKPTIHATNQPSNDARRPAGVTAKSATDYEGAF</sequence>